<dbReference type="Pfam" id="PF00319">
    <property type="entry name" value="SRF-TF"/>
    <property type="match status" value="1"/>
</dbReference>
<comment type="caution">
    <text evidence="7">The sequence shown here is derived from an EMBL/GenBank/DDBJ whole genome shotgun (WGS) entry which is preliminary data.</text>
</comment>
<organism evidence="7 8">
    <name type="scientific">Corchorus capsularis</name>
    <name type="common">Jute</name>
    <dbReference type="NCBI Taxonomy" id="210143"/>
    <lineage>
        <taxon>Eukaryota</taxon>
        <taxon>Viridiplantae</taxon>
        <taxon>Streptophyta</taxon>
        <taxon>Embryophyta</taxon>
        <taxon>Tracheophyta</taxon>
        <taxon>Spermatophyta</taxon>
        <taxon>Magnoliopsida</taxon>
        <taxon>eudicotyledons</taxon>
        <taxon>Gunneridae</taxon>
        <taxon>Pentapetalae</taxon>
        <taxon>rosids</taxon>
        <taxon>malvids</taxon>
        <taxon>Malvales</taxon>
        <taxon>Malvaceae</taxon>
        <taxon>Grewioideae</taxon>
        <taxon>Apeibeae</taxon>
        <taxon>Corchorus</taxon>
    </lineage>
</organism>
<evidence type="ECO:0000256" key="5">
    <source>
        <dbReference type="ARBA" id="ARBA00023242"/>
    </source>
</evidence>
<sequence length="417" mass="48301">MGRGKLRLELVENEKTRAATFKKRIIGLKKKAEELTILCNVRICMVIFGPKLKDKPLKVDVWPSDRAQVKSMIHDCKTSTSQKRIFTMSDYLNLRQKKVEDEIAQVRRANFKARFPTWDVRIDNLSSDQLELLRSELDSKLEAAKIKLTAMKGIDQNHHHQAPHPQYTSDHLISAANFPPKNLSDNYLQSHNFPLKTPSPFDHQIQAIPQNSLDYGLFMGQHSGNQVQSNHLPMKINLNPFDHHNIYGFPQKNLDYNGLIMGQQSGNFVQSHHVPLKTTRNQFDHIQSFPHNKNYGLFMDPQPPQAAGTCQILWATLLWAHLLVVTTMIIKDFQLLIIMIQCIIPCKTMMFKQLPKPYDAWFPPPSMQPDHQASNFDQLLYSESDPRLRSEFLGDFYRNMNHEDHDLANRAFKKQRL</sequence>
<evidence type="ECO:0000256" key="4">
    <source>
        <dbReference type="ARBA" id="ARBA00023163"/>
    </source>
</evidence>
<evidence type="ECO:0000313" key="7">
    <source>
        <dbReference type="EMBL" id="OMO57022.1"/>
    </source>
</evidence>
<dbReference type="InterPro" id="IPR050142">
    <property type="entry name" value="MADS-box/MEF2_TF"/>
</dbReference>
<keyword evidence="3" id="KW-0238">DNA-binding</keyword>
<evidence type="ECO:0000313" key="8">
    <source>
        <dbReference type="Proteomes" id="UP000188268"/>
    </source>
</evidence>
<dbReference type="SMART" id="SM00432">
    <property type="entry name" value="MADS"/>
    <property type="match status" value="1"/>
</dbReference>
<dbReference type="PROSITE" id="PS50066">
    <property type="entry name" value="MADS_BOX_2"/>
    <property type="match status" value="1"/>
</dbReference>
<dbReference type="EMBL" id="AWWV01014432">
    <property type="protein sequence ID" value="OMO57022.1"/>
    <property type="molecule type" value="Genomic_DNA"/>
</dbReference>
<dbReference type="GO" id="GO:0046983">
    <property type="term" value="F:protein dimerization activity"/>
    <property type="evidence" value="ECO:0007669"/>
    <property type="project" value="InterPro"/>
</dbReference>
<keyword evidence="5" id="KW-0539">Nucleus</keyword>
<dbReference type="STRING" id="210143.A0A1R3GG17"/>
<dbReference type="OrthoDB" id="601557at2759"/>
<evidence type="ECO:0000256" key="1">
    <source>
        <dbReference type="ARBA" id="ARBA00004123"/>
    </source>
</evidence>
<dbReference type="GO" id="GO:0045944">
    <property type="term" value="P:positive regulation of transcription by RNA polymerase II"/>
    <property type="evidence" value="ECO:0007669"/>
    <property type="project" value="InterPro"/>
</dbReference>
<dbReference type="Gene3D" id="3.40.1810.10">
    <property type="entry name" value="Transcription factor, MADS-box"/>
    <property type="match status" value="1"/>
</dbReference>
<dbReference type="Gramene" id="OMO57022">
    <property type="protein sequence ID" value="OMO57022"/>
    <property type="gene ID" value="CCACVL1_26069"/>
</dbReference>
<comment type="subcellular location">
    <subcellularLocation>
        <location evidence="1">Nucleus</location>
    </subcellularLocation>
</comment>
<dbReference type="OMA" id="QRNTNLV"/>
<protein>
    <submittedName>
        <fullName evidence="7">Transcription factor, MADS-box</fullName>
    </submittedName>
</protein>
<dbReference type="GO" id="GO:0005634">
    <property type="term" value="C:nucleus"/>
    <property type="evidence" value="ECO:0007669"/>
    <property type="project" value="UniProtKB-SubCell"/>
</dbReference>
<dbReference type="SUPFAM" id="SSF55455">
    <property type="entry name" value="SRF-like"/>
    <property type="match status" value="1"/>
</dbReference>
<accession>A0A1R3GG17</accession>
<proteinExistence type="predicted"/>
<dbReference type="InterPro" id="IPR036879">
    <property type="entry name" value="TF_MADSbox_sf"/>
</dbReference>
<keyword evidence="8" id="KW-1185">Reference proteome</keyword>
<dbReference type="GO" id="GO:0000987">
    <property type="term" value="F:cis-regulatory region sequence-specific DNA binding"/>
    <property type="evidence" value="ECO:0007669"/>
    <property type="project" value="InterPro"/>
</dbReference>
<reference evidence="7 8" key="1">
    <citation type="submission" date="2013-09" db="EMBL/GenBank/DDBJ databases">
        <title>Corchorus capsularis genome sequencing.</title>
        <authorList>
            <person name="Alam M."/>
            <person name="Haque M.S."/>
            <person name="Islam M.S."/>
            <person name="Emdad E.M."/>
            <person name="Islam M.M."/>
            <person name="Ahmed B."/>
            <person name="Halim A."/>
            <person name="Hossen Q.M.M."/>
            <person name="Hossain M.Z."/>
            <person name="Ahmed R."/>
            <person name="Khan M.M."/>
            <person name="Islam R."/>
            <person name="Rashid M.M."/>
            <person name="Khan S.A."/>
            <person name="Rahman M.S."/>
            <person name="Alam M."/>
        </authorList>
    </citation>
    <scope>NUCLEOTIDE SEQUENCE [LARGE SCALE GENOMIC DNA]</scope>
    <source>
        <strain evidence="8">cv. CVL-1</strain>
        <tissue evidence="7">Whole seedling</tissue>
    </source>
</reference>
<evidence type="ECO:0000259" key="6">
    <source>
        <dbReference type="PROSITE" id="PS50066"/>
    </source>
</evidence>
<evidence type="ECO:0000256" key="2">
    <source>
        <dbReference type="ARBA" id="ARBA00023015"/>
    </source>
</evidence>
<name>A0A1R3GG17_COCAP</name>
<dbReference type="PANTHER" id="PTHR48019">
    <property type="entry name" value="SERUM RESPONSE FACTOR HOMOLOG"/>
    <property type="match status" value="1"/>
</dbReference>
<dbReference type="PRINTS" id="PR00404">
    <property type="entry name" value="MADSDOMAIN"/>
</dbReference>
<keyword evidence="2" id="KW-0805">Transcription regulation</keyword>
<dbReference type="InterPro" id="IPR033897">
    <property type="entry name" value="SRF-like_MADS-box"/>
</dbReference>
<evidence type="ECO:0000256" key="3">
    <source>
        <dbReference type="ARBA" id="ARBA00023125"/>
    </source>
</evidence>
<gene>
    <name evidence="7" type="ORF">CCACVL1_26069</name>
</gene>
<keyword evidence="4" id="KW-0804">Transcription</keyword>
<feature type="domain" description="MADS-box" evidence="6">
    <location>
        <begin position="1"/>
        <end position="51"/>
    </location>
</feature>
<dbReference type="GO" id="GO:0000981">
    <property type="term" value="F:DNA-binding transcription factor activity, RNA polymerase II-specific"/>
    <property type="evidence" value="ECO:0007669"/>
    <property type="project" value="InterPro"/>
</dbReference>
<dbReference type="InterPro" id="IPR002100">
    <property type="entry name" value="TF_MADSbox"/>
</dbReference>
<dbReference type="CDD" id="cd00266">
    <property type="entry name" value="MADS_SRF_like"/>
    <property type="match status" value="1"/>
</dbReference>
<dbReference type="AlphaFoldDB" id="A0A1R3GG17"/>
<dbReference type="Proteomes" id="UP000188268">
    <property type="component" value="Unassembled WGS sequence"/>
</dbReference>